<dbReference type="Gene3D" id="3.40.50.12690">
    <property type="match status" value="1"/>
</dbReference>
<protein>
    <submittedName>
        <fullName evidence="1">Rab3 GTPase-activating protein catalytic subunit</fullName>
    </submittedName>
</protein>
<name>A0AAV1GBC1_XYRNO</name>
<reference evidence="1" key="1">
    <citation type="submission" date="2023-08" db="EMBL/GenBank/DDBJ databases">
        <authorList>
            <person name="Alioto T."/>
            <person name="Alioto T."/>
            <person name="Gomez Garrido J."/>
        </authorList>
    </citation>
    <scope>NUCLEOTIDE SEQUENCE</scope>
</reference>
<gene>
    <name evidence="1" type="ORF">XNOV1_A040556</name>
</gene>
<evidence type="ECO:0000313" key="1">
    <source>
        <dbReference type="EMBL" id="CAJ1071392.1"/>
    </source>
</evidence>
<organism evidence="1 2">
    <name type="scientific">Xyrichtys novacula</name>
    <name type="common">Pearly razorfish</name>
    <name type="synonym">Hemipteronotus novacula</name>
    <dbReference type="NCBI Taxonomy" id="13765"/>
    <lineage>
        <taxon>Eukaryota</taxon>
        <taxon>Metazoa</taxon>
        <taxon>Chordata</taxon>
        <taxon>Craniata</taxon>
        <taxon>Vertebrata</taxon>
        <taxon>Euteleostomi</taxon>
        <taxon>Actinopterygii</taxon>
        <taxon>Neopterygii</taxon>
        <taxon>Teleostei</taxon>
        <taxon>Neoteleostei</taxon>
        <taxon>Acanthomorphata</taxon>
        <taxon>Eupercaria</taxon>
        <taxon>Labriformes</taxon>
        <taxon>Labridae</taxon>
        <taxon>Xyrichtys</taxon>
    </lineage>
</organism>
<accession>A0AAV1GBC1</accession>
<dbReference type="Proteomes" id="UP001178508">
    <property type="component" value="Chromosome 14"/>
</dbReference>
<evidence type="ECO:0000313" key="2">
    <source>
        <dbReference type="Proteomes" id="UP001178508"/>
    </source>
</evidence>
<dbReference type="EMBL" id="OY660877">
    <property type="protein sequence ID" value="CAJ1071392.1"/>
    <property type="molecule type" value="Genomic_DNA"/>
</dbReference>
<proteinExistence type="predicted"/>
<sequence length="190" mass="20448">MFVEFFSLEVPATVRIGLRLLWRICGTANICSLASPGAGAKNTSLPVCRGIPVWPGTGGGDPSQSVPGRVRCPGTRLDHRSESRTASSATCKRFLREAVRRNSARPKWQTIPAAAGIHRTAESSQPTCPASDTGAMQPPPLFPPTFATVADITAKLPSLLQSLPRSIHRIIVHVGTNDMAHQHAVVRYQH</sequence>
<keyword evidence="2" id="KW-1185">Reference proteome</keyword>
<dbReference type="AlphaFoldDB" id="A0AAV1GBC1"/>